<reference evidence="12" key="1">
    <citation type="submission" date="2021-01" db="EMBL/GenBank/DDBJ databases">
        <authorList>
            <person name="Corre E."/>
            <person name="Pelletier E."/>
            <person name="Niang G."/>
            <person name="Scheremetjew M."/>
            <person name="Finn R."/>
            <person name="Kale V."/>
            <person name="Holt S."/>
            <person name="Cochrane G."/>
            <person name="Meng A."/>
            <person name="Brown T."/>
            <person name="Cohen L."/>
        </authorList>
    </citation>
    <scope>NUCLEOTIDE SEQUENCE</scope>
    <source>
        <strain evidence="12">UTEX LB 985</strain>
    </source>
</reference>
<evidence type="ECO:0000256" key="3">
    <source>
        <dbReference type="ARBA" id="ARBA00012610"/>
    </source>
</evidence>
<name>A0A7S2ISP4_9EUKA</name>
<evidence type="ECO:0000256" key="5">
    <source>
        <dbReference type="ARBA" id="ARBA00022827"/>
    </source>
</evidence>
<keyword evidence="7" id="KW-0560">Oxidoreductase</keyword>
<protein>
    <recommendedName>
        <fullName evidence="3">thioredoxin-disulfide reductase (NADPH)</fullName>
        <ecNumber evidence="3">1.8.1.9</ecNumber>
    </recommendedName>
</protein>
<organism evidence="12">
    <name type="scientific">Haptolina brevifila</name>
    <dbReference type="NCBI Taxonomy" id="156173"/>
    <lineage>
        <taxon>Eukaryota</taxon>
        <taxon>Haptista</taxon>
        <taxon>Haptophyta</taxon>
        <taxon>Prymnesiophyceae</taxon>
        <taxon>Prymnesiales</taxon>
        <taxon>Prymnesiaceae</taxon>
        <taxon>Haptolina</taxon>
    </lineage>
</organism>
<dbReference type="PRINTS" id="PR00368">
    <property type="entry name" value="FADPNR"/>
</dbReference>
<keyword evidence="5" id="KW-0274">FAD</keyword>
<dbReference type="GO" id="GO:0045454">
    <property type="term" value="P:cell redox homeostasis"/>
    <property type="evidence" value="ECO:0007669"/>
    <property type="project" value="InterPro"/>
</dbReference>
<dbReference type="GO" id="GO:0005739">
    <property type="term" value="C:mitochondrion"/>
    <property type="evidence" value="ECO:0007669"/>
    <property type="project" value="TreeGrafter"/>
</dbReference>
<dbReference type="InterPro" id="IPR036188">
    <property type="entry name" value="FAD/NAD-bd_sf"/>
</dbReference>
<dbReference type="GO" id="GO:0005829">
    <property type="term" value="C:cytosol"/>
    <property type="evidence" value="ECO:0007669"/>
    <property type="project" value="TreeGrafter"/>
</dbReference>
<dbReference type="GO" id="GO:0034599">
    <property type="term" value="P:cellular response to oxidative stress"/>
    <property type="evidence" value="ECO:0007669"/>
    <property type="project" value="TreeGrafter"/>
</dbReference>
<accession>A0A7S2ISP4</accession>
<dbReference type="Gene3D" id="3.50.50.60">
    <property type="entry name" value="FAD/NAD(P)-binding domain"/>
    <property type="match status" value="2"/>
</dbReference>
<evidence type="ECO:0000259" key="10">
    <source>
        <dbReference type="Pfam" id="PF02852"/>
    </source>
</evidence>
<dbReference type="GO" id="GO:0004362">
    <property type="term" value="F:glutathione-disulfide reductase (NADPH) activity"/>
    <property type="evidence" value="ECO:0007669"/>
    <property type="project" value="TreeGrafter"/>
</dbReference>
<sequence length="321" mass="34490">MKSPPGKTLVVGGGYVALECAGFIHGVGYETKVMMRSVPLRGFDQQMAEHVVGHMERSGTAFIRGATPTSVELTESGRKMVRWEKVGEDGRVTSEMEEFDTVMLAVGRDPFTHKVGLDKAGVHVNANGKLPVSHEQSNVDHIYAIGDIIDGAALNPPSSLTELTPVAIQAGKLLAARLFGGGSIEMDYSMVPTTVYTPLEYGCVGLAEEDAIAKYGAENVEVYHQYFKPLEWRIVQEGTKADHPCYAKLIVHTADSERIIGLHICGPHAGEMMQGFALAIRLGATKDDLDATVGIHPTTVETLTTMSVTKRSGESAESTGC</sequence>
<dbReference type="FunFam" id="3.50.50.60:FF:000012">
    <property type="entry name" value="Thioredoxin reductase 1, cytoplasmic"/>
    <property type="match status" value="1"/>
</dbReference>
<dbReference type="PANTHER" id="PTHR42737:SF8">
    <property type="entry name" value="THIOREDOXIN-DISULFIDE REDUCTASE"/>
    <property type="match status" value="1"/>
</dbReference>
<dbReference type="PANTHER" id="PTHR42737">
    <property type="entry name" value="GLUTATHIONE REDUCTASE"/>
    <property type="match status" value="1"/>
</dbReference>
<feature type="domain" description="FAD/NAD(P)-binding" evidence="11">
    <location>
        <begin position="5"/>
        <end position="171"/>
    </location>
</feature>
<dbReference type="InterPro" id="IPR004099">
    <property type="entry name" value="Pyr_nucl-diS_OxRdtase_dimer"/>
</dbReference>
<evidence type="ECO:0000256" key="1">
    <source>
        <dbReference type="ARBA" id="ARBA00001974"/>
    </source>
</evidence>
<evidence type="ECO:0000256" key="6">
    <source>
        <dbReference type="ARBA" id="ARBA00022933"/>
    </source>
</evidence>
<dbReference type="AlphaFoldDB" id="A0A7S2ISP4"/>
<keyword evidence="4" id="KW-0285">Flavoprotein</keyword>
<dbReference type="InterPro" id="IPR016156">
    <property type="entry name" value="FAD/NAD-linked_Rdtase_dimer_sf"/>
</dbReference>
<dbReference type="EMBL" id="HBGU01067710">
    <property type="protein sequence ID" value="CAD9528001.1"/>
    <property type="molecule type" value="Transcribed_RNA"/>
</dbReference>
<comment type="similarity">
    <text evidence="2">Belongs to the class-I pyridine nucleotide-disulfide oxidoreductase family.</text>
</comment>
<dbReference type="SUPFAM" id="SSF55424">
    <property type="entry name" value="FAD/NAD-linked reductases, dimerisation (C-terminal) domain"/>
    <property type="match status" value="1"/>
</dbReference>
<feature type="domain" description="Pyridine nucleotide-disulphide oxidoreductase dimerisation" evidence="10">
    <location>
        <begin position="191"/>
        <end position="306"/>
    </location>
</feature>
<evidence type="ECO:0000256" key="8">
    <source>
        <dbReference type="ARBA" id="ARBA00023157"/>
    </source>
</evidence>
<dbReference type="EC" id="1.8.1.9" evidence="3"/>
<dbReference type="Gene3D" id="3.30.390.30">
    <property type="match status" value="1"/>
</dbReference>
<evidence type="ECO:0000259" key="11">
    <source>
        <dbReference type="Pfam" id="PF07992"/>
    </source>
</evidence>
<evidence type="ECO:0000256" key="4">
    <source>
        <dbReference type="ARBA" id="ARBA00022630"/>
    </source>
</evidence>
<gene>
    <name evidence="12" type="ORF">CBRE1094_LOCUS36921</name>
</gene>
<dbReference type="InterPro" id="IPR046952">
    <property type="entry name" value="GSHR/TRXR-like"/>
</dbReference>
<evidence type="ECO:0000256" key="9">
    <source>
        <dbReference type="ARBA" id="ARBA00023284"/>
    </source>
</evidence>
<dbReference type="PRINTS" id="PR00411">
    <property type="entry name" value="PNDRDTASEI"/>
</dbReference>
<proteinExistence type="inferred from homology"/>
<keyword evidence="6" id="KW-0712">Selenocysteine</keyword>
<dbReference type="GO" id="GO:0050660">
    <property type="term" value="F:flavin adenine dinucleotide binding"/>
    <property type="evidence" value="ECO:0007669"/>
    <property type="project" value="InterPro"/>
</dbReference>
<dbReference type="Pfam" id="PF07992">
    <property type="entry name" value="Pyr_redox_2"/>
    <property type="match status" value="1"/>
</dbReference>
<evidence type="ECO:0000313" key="12">
    <source>
        <dbReference type="EMBL" id="CAD9528001.1"/>
    </source>
</evidence>
<dbReference type="SUPFAM" id="SSF51905">
    <property type="entry name" value="FAD/NAD(P)-binding domain"/>
    <property type="match status" value="1"/>
</dbReference>
<comment type="cofactor">
    <cofactor evidence="1">
        <name>FAD</name>
        <dbReference type="ChEBI" id="CHEBI:57692"/>
    </cofactor>
</comment>
<evidence type="ECO:0000256" key="2">
    <source>
        <dbReference type="ARBA" id="ARBA00007532"/>
    </source>
</evidence>
<keyword evidence="8" id="KW-1015">Disulfide bond</keyword>
<dbReference type="GO" id="GO:0006749">
    <property type="term" value="P:glutathione metabolic process"/>
    <property type="evidence" value="ECO:0007669"/>
    <property type="project" value="TreeGrafter"/>
</dbReference>
<evidence type="ECO:0000256" key="7">
    <source>
        <dbReference type="ARBA" id="ARBA00023002"/>
    </source>
</evidence>
<dbReference type="GO" id="GO:0004791">
    <property type="term" value="F:thioredoxin-disulfide reductase (NADPH) activity"/>
    <property type="evidence" value="ECO:0007669"/>
    <property type="project" value="UniProtKB-EC"/>
</dbReference>
<dbReference type="Pfam" id="PF02852">
    <property type="entry name" value="Pyr_redox_dim"/>
    <property type="match status" value="1"/>
</dbReference>
<dbReference type="InterPro" id="IPR023753">
    <property type="entry name" value="FAD/NAD-binding_dom"/>
</dbReference>
<keyword evidence="9" id="KW-0676">Redox-active center</keyword>